<feature type="compositionally biased region" description="Low complexity" evidence="1">
    <location>
        <begin position="212"/>
        <end position="225"/>
    </location>
</feature>
<name>A0A0J8B3C6_BETVV</name>
<dbReference type="Proteomes" id="UP000035740">
    <property type="component" value="Unassembled WGS sequence"/>
</dbReference>
<dbReference type="Gramene" id="KMS94352">
    <property type="protein sequence ID" value="KMS94352"/>
    <property type="gene ID" value="BVRB_022270"/>
</dbReference>
<evidence type="ECO:0000313" key="3">
    <source>
        <dbReference type="Proteomes" id="UP000035740"/>
    </source>
</evidence>
<proteinExistence type="predicted"/>
<accession>A0A0J8B3C6</accession>
<dbReference type="OrthoDB" id="10672507at2759"/>
<keyword evidence="3" id="KW-1185">Reference proteome</keyword>
<gene>
    <name evidence="2" type="ORF">BVRB_022270</name>
</gene>
<sequence>SLINKAARAFQQSLSELLFDGDRIGGGRLHTPHDTIAPAGRQSCRVILMSSDDEVTIHRILRHYNELPFRVFREATPVQVLTAFHHLILKIHADLGFNFSTVNARTHQRFAKSMAVLGLEPCTPSLTSITRLDKSVLIRAFNALIDLIELRYTRLVPEEDVPAASEPNHSEMSAALPRPRSKRMSLANPSLRPALAGLPKPRSKRMSMVTGSSLQSVLESPSSLLTPRRPATLTAPQRRSN</sequence>
<feature type="non-terminal residue" evidence="2">
    <location>
        <position position="241"/>
    </location>
</feature>
<dbReference type="AlphaFoldDB" id="A0A0J8B3C6"/>
<evidence type="ECO:0000313" key="2">
    <source>
        <dbReference type="EMBL" id="KMS94352.1"/>
    </source>
</evidence>
<feature type="non-terminal residue" evidence="2">
    <location>
        <position position="1"/>
    </location>
</feature>
<feature type="region of interest" description="Disordered" evidence="1">
    <location>
        <begin position="161"/>
        <end position="241"/>
    </location>
</feature>
<organism evidence="2 3">
    <name type="scientific">Beta vulgaris subsp. vulgaris</name>
    <name type="common">Beet</name>
    <dbReference type="NCBI Taxonomy" id="3555"/>
    <lineage>
        <taxon>Eukaryota</taxon>
        <taxon>Viridiplantae</taxon>
        <taxon>Streptophyta</taxon>
        <taxon>Embryophyta</taxon>
        <taxon>Tracheophyta</taxon>
        <taxon>Spermatophyta</taxon>
        <taxon>Magnoliopsida</taxon>
        <taxon>eudicotyledons</taxon>
        <taxon>Gunneridae</taxon>
        <taxon>Pentapetalae</taxon>
        <taxon>Caryophyllales</taxon>
        <taxon>Chenopodiaceae</taxon>
        <taxon>Betoideae</taxon>
        <taxon>Beta</taxon>
    </lineage>
</organism>
<reference evidence="2 3" key="1">
    <citation type="journal article" date="2014" name="Nature">
        <title>The genome of the recently domesticated crop plant sugar beet (Beta vulgaris).</title>
        <authorList>
            <person name="Dohm J.C."/>
            <person name="Minoche A.E."/>
            <person name="Holtgrawe D."/>
            <person name="Capella-Gutierrez S."/>
            <person name="Zakrzewski F."/>
            <person name="Tafer H."/>
            <person name="Rupp O."/>
            <person name="Sorensen T.R."/>
            <person name="Stracke R."/>
            <person name="Reinhardt R."/>
            <person name="Goesmann A."/>
            <person name="Kraft T."/>
            <person name="Schulz B."/>
            <person name="Stadler P.F."/>
            <person name="Schmidt T."/>
            <person name="Gabaldon T."/>
            <person name="Lehrach H."/>
            <person name="Weisshaar B."/>
            <person name="Himmelbauer H."/>
        </authorList>
    </citation>
    <scope>NUCLEOTIDE SEQUENCE [LARGE SCALE GENOMIC DNA]</scope>
    <source>
        <tissue evidence="2">Taproot</tissue>
    </source>
</reference>
<protein>
    <submittedName>
        <fullName evidence="2">Uncharacterized protein</fullName>
    </submittedName>
</protein>
<dbReference type="EMBL" id="KQ094110">
    <property type="protein sequence ID" value="KMS94352.1"/>
    <property type="molecule type" value="Genomic_DNA"/>
</dbReference>
<evidence type="ECO:0000256" key="1">
    <source>
        <dbReference type="SAM" id="MobiDB-lite"/>
    </source>
</evidence>